<feature type="coiled-coil region" evidence="1">
    <location>
        <begin position="1201"/>
        <end position="1228"/>
    </location>
</feature>
<dbReference type="EMBL" id="SLUM01000006">
    <property type="protein sequence ID" value="TCL59095.1"/>
    <property type="molecule type" value="Genomic_DNA"/>
</dbReference>
<dbReference type="RefSeq" id="WP_132587316.1">
    <property type="nucleotide sequence ID" value="NZ_CABKVM010000019.1"/>
</dbReference>
<comment type="caution">
    <text evidence="5">The sequence shown here is derived from an EMBL/GenBank/DDBJ whole genome shotgun (WGS) entry which is preliminary data.</text>
</comment>
<feature type="chain" id="PRO_5020831924" evidence="4">
    <location>
        <begin position="26"/>
        <end position="1349"/>
    </location>
</feature>
<organism evidence="5 6">
    <name type="scientific">Allofournierella massiliensis</name>
    <dbReference type="NCBI Taxonomy" id="1650663"/>
    <lineage>
        <taxon>Bacteria</taxon>
        <taxon>Bacillati</taxon>
        <taxon>Bacillota</taxon>
        <taxon>Clostridia</taxon>
        <taxon>Eubacteriales</taxon>
        <taxon>Oscillospiraceae</taxon>
        <taxon>Allofournierella</taxon>
    </lineage>
</organism>
<name>A0A4R1R193_9FIRM</name>
<dbReference type="Proteomes" id="UP000295184">
    <property type="component" value="Unassembled WGS sequence"/>
</dbReference>
<feature type="region of interest" description="Disordered" evidence="2">
    <location>
        <begin position="1279"/>
        <end position="1316"/>
    </location>
</feature>
<dbReference type="Gene3D" id="2.60.40.680">
    <property type="match status" value="1"/>
</dbReference>
<evidence type="ECO:0000256" key="1">
    <source>
        <dbReference type="SAM" id="Coils"/>
    </source>
</evidence>
<feature type="compositionally biased region" description="Polar residues" evidence="2">
    <location>
        <begin position="1301"/>
        <end position="1316"/>
    </location>
</feature>
<gene>
    <name evidence="5" type="ORF">EDD77_1068</name>
</gene>
<keyword evidence="3" id="KW-0472">Membrane</keyword>
<keyword evidence="4" id="KW-0732">Signal</keyword>
<sequence length="1349" mass="145103">MKKRLVASVLASAMLAASIPFPAFAEEPYQCDLVVDLAGADLEDGYFDPGDIVDVTISIANAGWSNPDSGSELLGMQFGLKFDEQLFSWVKNARDQIYTVGSTFENYAPMENSATGEYQLFFSSGEAPALTDEKIVVATCQLQVADPAPAKAGETEIGLQLDADNILFGDFDTETYVDAVANLVSDSALVDTIVPVIQLEGTPASGEAVFYYQPVAVSVTDDSSTTLALDGKPWSGQSLTEGGTLCATDARGNSATVQVIIDAAAFNQAIAAVEQIPETIDYKSISLIQAAQKAIEAVTDSAASAKLAAQKQKVQDALGKWNAIDEQVTAVENLIAALPADVKPSDAAKLDEIQQKIDELKELGVETSDIANYSVYSAAVENLAGALAEIQAVRDQIKELPAAEDVNFADAAAINGAEKAAKDLQAKYGEEVLSAEDLAPLVAAQAKLSELNDARKALVEEIANTQLNITTAQKDQDAIQALRDKVTELEALETTFTADELKNLVDAEKAMAELLKQSEEAHAALAKLPAQDEVLYTDKAAIDAAQKMVKDLEGKDTFTEEEQAKLAAAQAGYQDILDGIAQVESDIAALPDEVTPDMASQIAELQQAIARLTKRAVPVAEIEGYDKYQAAADALESILAEIQAVRDQIKALPAAEDVNFADAAAINGAEKAAKNLQAKYGEKVLSAEDLAPLAAAQAKLSELNDARKALVEEIANAQLSITTAQKDQDAIQALRDKVTELEALETTFTADELKNLVDAEKAMAELLKQSEEAHAALAKLPAQDEVLYTDKAAIDAAQKMVKDLEGKDTFTEEEQAKLAAAQAGYQDILDGIAQVESDIEALPDEVTPDQLNVILQIQHAISALAERKVPTDVIKGYEKYQAAADALEGILAEIQAVRDQVNALPDKENVCFTDEANIENAAKAVKALQEKYGADVLTEKELAPLAAAQEGLTELKAEREQLVQDIANAELPVTLKREDVERIEALRERVKALEARKAEFTQEELLVLTNAEKALEQLKERSSDAHKALDSLPGRDEILYTDNVKLEQLIHEMNELEALGDTFTAEEKAKVEAAQAGLKDLDERLEALAARMKAVDGEVIYSDISLLASIDQEKVALQARGCPIDENTVGKEALDHYAVFVAAISAMKKELADLNQDMEDALDHWSYNNESAFDAIRVKMDAAAQKYQMTGDQKKAVFAQYSESQDRNAEVKKLLDEAKQEINDLPKDITLDQSKDVAAITNLLDKLIKEYGLTNKVLETELGTAYTTYKNAVSKLEDLKEEKPDSQEPSGGQTANGGAEPQSTQAPAAAQGTSPSTGDSFNLLAMAGVFMTAAIGWIVLKIGIRRRED</sequence>
<proteinExistence type="predicted"/>
<feature type="coiled-coil region" evidence="1">
    <location>
        <begin position="945"/>
        <end position="1098"/>
    </location>
</feature>
<dbReference type="GeneID" id="97379650"/>
<evidence type="ECO:0000313" key="6">
    <source>
        <dbReference type="Proteomes" id="UP000295184"/>
    </source>
</evidence>
<protein>
    <submittedName>
        <fullName evidence="5">Chromosome segregation ATPase</fullName>
    </submittedName>
</protein>
<evidence type="ECO:0000256" key="3">
    <source>
        <dbReference type="SAM" id="Phobius"/>
    </source>
</evidence>
<evidence type="ECO:0000256" key="2">
    <source>
        <dbReference type="SAM" id="MobiDB-lite"/>
    </source>
</evidence>
<feature type="coiled-coil region" evidence="1">
    <location>
        <begin position="441"/>
        <end position="524"/>
    </location>
</feature>
<keyword evidence="1" id="KW-0175">Coiled coil</keyword>
<dbReference type="STRING" id="1650663.GCA_001486665_03287"/>
<feature type="transmembrane region" description="Helical" evidence="3">
    <location>
        <begin position="1321"/>
        <end position="1340"/>
    </location>
</feature>
<reference evidence="5 6" key="1">
    <citation type="submission" date="2019-03" db="EMBL/GenBank/DDBJ databases">
        <title>Genomic Encyclopedia of Type Strains, Phase IV (KMG-IV): sequencing the most valuable type-strain genomes for metagenomic binning, comparative biology and taxonomic classification.</title>
        <authorList>
            <person name="Goeker M."/>
        </authorList>
    </citation>
    <scope>NUCLEOTIDE SEQUENCE [LARGE SCALE GENOMIC DNA]</scope>
    <source>
        <strain evidence="5 6">DSM 100451</strain>
    </source>
</reference>
<evidence type="ECO:0000256" key="4">
    <source>
        <dbReference type="SAM" id="SignalP"/>
    </source>
</evidence>
<feature type="signal peptide" evidence="4">
    <location>
        <begin position="1"/>
        <end position="25"/>
    </location>
</feature>
<evidence type="ECO:0000313" key="5">
    <source>
        <dbReference type="EMBL" id="TCL59095.1"/>
    </source>
</evidence>
<accession>A0A4R1R193</accession>
<keyword evidence="3" id="KW-1133">Transmembrane helix</keyword>
<keyword evidence="3" id="KW-0812">Transmembrane</keyword>
<feature type="coiled-coil region" evidence="1">
    <location>
        <begin position="693"/>
        <end position="776"/>
    </location>
</feature>